<dbReference type="Proteomes" id="UP000276133">
    <property type="component" value="Unassembled WGS sequence"/>
</dbReference>
<sequence>MTLAVIEILIDKKTTDKNTKIYASFKVNQHAKGLSVVRFNIDLMITKLFIIFVKKCSKAKNRFDREDRFFQRRQEDIEDNYYFCSSCLKS</sequence>
<reference evidence="1 2" key="1">
    <citation type="journal article" date="2018" name="Sci. Rep.">
        <title>Genomic signatures of local adaptation to the degree of environmental predictability in rotifers.</title>
        <authorList>
            <person name="Franch-Gras L."/>
            <person name="Hahn C."/>
            <person name="Garcia-Roger E.M."/>
            <person name="Carmona M.J."/>
            <person name="Serra M."/>
            <person name="Gomez A."/>
        </authorList>
    </citation>
    <scope>NUCLEOTIDE SEQUENCE [LARGE SCALE GENOMIC DNA]</scope>
    <source>
        <strain evidence="1">HYR1</strain>
    </source>
</reference>
<accession>A0A3M7R3N7</accession>
<dbReference type="EMBL" id="REGN01004288">
    <property type="protein sequence ID" value="RNA18217.1"/>
    <property type="molecule type" value="Genomic_DNA"/>
</dbReference>
<evidence type="ECO:0000313" key="2">
    <source>
        <dbReference type="Proteomes" id="UP000276133"/>
    </source>
</evidence>
<proteinExistence type="predicted"/>
<comment type="caution">
    <text evidence="1">The sequence shown here is derived from an EMBL/GenBank/DDBJ whole genome shotgun (WGS) entry which is preliminary data.</text>
</comment>
<gene>
    <name evidence="1" type="ORF">BpHYR1_009727</name>
</gene>
<protein>
    <submittedName>
        <fullName evidence="1">Uncharacterized protein</fullName>
    </submittedName>
</protein>
<organism evidence="1 2">
    <name type="scientific">Brachionus plicatilis</name>
    <name type="common">Marine rotifer</name>
    <name type="synonym">Brachionus muelleri</name>
    <dbReference type="NCBI Taxonomy" id="10195"/>
    <lineage>
        <taxon>Eukaryota</taxon>
        <taxon>Metazoa</taxon>
        <taxon>Spiralia</taxon>
        <taxon>Gnathifera</taxon>
        <taxon>Rotifera</taxon>
        <taxon>Eurotatoria</taxon>
        <taxon>Monogononta</taxon>
        <taxon>Pseudotrocha</taxon>
        <taxon>Ploima</taxon>
        <taxon>Brachionidae</taxon>
        <taxon>Brachionus</taxon>
    </lineage>
</organism>
<evidence type="ECO:0000313" key="1">
    <source>
        <dbReference type="EMBL" id="RNA18217.1"/>
    </source>
</evidence>
<name>A0A3M7R3N7_BRAPC</name>
<keyword evidence="2" id="KW-1185">Reference proteome</keyword>
<dbReference type="AlphaFoldDB" id="A0A3M7R3N7"/>